<comment type="caution">
    <text evidence="2">The sequence shown here is derived from an EMBL/GenBank/DDBJ whole genome shotgun (WGS) entry which is preliminary data.</text>
</comment>
<reference evidence="2 3" key="1">
    <citation type="submission" date="2018-08" db="EMBL/GenBank/DDBJ databases">
        <title>A genome reference for cultivated species of the human gut microbiota.</title>
        <authorList>
            <person name="Zou Y."/>
            <person name="Xue W."/>
            <person name="Luo G."/>
        </authorList>
    </citation>
    <scope>NUCLEOTIDE SEQUENCE [LARGE SCALE GENOMIC DNA]</scope>
    <source>
        <strain evidence="2 3">AM26-26AC</strain>
    </source>
</reference>
<evidence type="ECO:0000313" key="3">
    <source>
        <dbReference type="Proteomes" id="UP000283538"/>
    </source>
</evidence>
<proteinExistence type="predicted"/>
<evidence type="ECO:0000313" key="2">
    <source>
        <dbReference type="EMBL" id="RHF11110.1"/>
    </source>
</evidence>
<dbReference type="EMBL" id="QSLA01000003">
    <property type="protein sequence ID" value="RHF11110.1"/>
    <property type="molecule type" value="Genomic_DNA"/>
</dbReference>
<keyword evidence="1" id="KW-0732">Signal</keyword>
<name>A0A414MH70_9BACE</name>
<evidence type="ECO:0000256" key="1">
    <source>
        <dbReference type="SAM" id="SignalP"/>
    </source>
</evidence>
<accession>A0A414MH70</accession>
<protein>
    <recommendedName>
        <fullName evidence="4">DUF4906 domain-containing protein</fullName>
    </recommendedName>
</protein>
<feature type="signal peptide" evidence="1">
    <location>
        <begin position="1"/>
        <end position="18"/>
    </location>
</feature>
<organism evidence="2 3">
    <name type="scientific">Bacteroides eggerthii</name>
    <dbReference type="NCBI Taxonomy" id="28111"/>
    <lineage>
        <taxon>Bacteria</taxon>
        <taxon>Pseudomonadati</taxon>
        <taxon>Bacteroidota</taxon>
        <taxon>Bacteroidia</taxon>
        <taxon>Bacteroidales</taxon>
        <taxon>Bacteroidaceae</taxon>
        <taxon>Bacteroides</taxon>
    </lineage>
</organism>
<dbReference type="AlphaFoldDB" id="A0A414MH70"/>
<evidence type="ECO:0008006" key="4">
    <source>
        <dbReference type="Google" id="ProtNLM"/>
    </source>
</evidence>
<dbReference type="PROSITE" id="PS51257">
    <property type="entry name" value="PROKAR_LIPOPROTEIN"/>
    <property type="match status" value="1"/>
</dbReference>
<gene>
    <name evidence="2" type="ORF">DW701_04240</name>
</gene>
<dbReference type="RefSeq" id="WP_004293960.1">
    <property type="nucleotide sequence ID" value="NZ_DAWCKY010000231.1"/>
</dbReference>
<sequence>MKRSLLNIAMAAFISCFAACSEEEIIATQDGTPKEVTVMAQVPTNPATRSVGVDNVIGDNQLRCILSVVNSADNSEITRIEKLVGADDTKISFTFTVGSDVDYNCLFWADYVDNNVSKSGERYADKYYNTTNLQGISVKVDADTPANNAKLFNNAAADAFYGVLPKAYIADSQTPSIALKRPFAKLNLKPEAGDEWANQITAMDIEFNMPGEFNMLTGKAAGSKTLVKATGVSKVENAYFSTFLFIENPETAKFNDDIKISFVKPGSETSETVTRTIKGGFNIKPNNEINGEANLSKEQDITVDVTVDGKPEDPNAPKVGDYFYTDGTWSTELNGEKTVAGVIFDLAADDVLENYEGSNLQDKVRGWVVALNDISSVQWYGGTSNLTSNNLINTIEGVAVLTSTGEDPIAKELLGYKNSKAIATATTSTETFPANTGCSNWSPQITSNTTSGWYLPSIAQLQRIYQAETTITDKLTAASGTAVNAGVYLSSTLYQNKESNYAPLGINLKEADKANKTNNYGIARAQKANSGYYVRAVLTF</sequence>
<dbReference type="Proteomes" id="UP000283538">
    <property type="component" value="Unassembled WGS sequence"/>
</dbReference>
<feature type="chain" id="PRO_5019283001" description="DUF4906 domain-containing protein" evidence="1">
    <location>
        <begin position="19"/>
        <end position="540"/>
    </location>
</feature>